<feature type="region of interest" description="Disordered" evidence="1">
    <location>
        <begin position="203"/>
        <end position="285"/>
    </location>
</feature>
<dbReference type="RefSeq" id="XP_018002496.1">
    <property type="nucleotide sequence ID" value="XM_018150188.1"/>
</dbReference>
<dbReference type="AlphaFoldDB" id="A0A0N1HDK4"/>
<feature type="transmembrane region" description="Helical" evidence="2">
    <location>
        <begin position="76"/>
        <end position="95"/>
    </location>
</feature>
<feature type="compositionally biased region" description="Basic and acidic residues" evidence="1">
    <location>
        <begin position="236"/>
        <end position="245"/>
    </location>
</feature>
<evidence type="ECO:0000313" key="4">
    <source>
        <dbReference type="Proteomes" id="UP000038010"/>
    </source>
</evidence>
<evidence type="ECO:0000256" key="1">
    <source>
        <dbReference type="SAM" id="MobiDB-lite"/>
    </source>
</evidence>
<comment type="caution">
    <text evidence="3">The sequence shown here is derived from an EMBL/GenBank/DDBJ whole genome shotgun (WGS) entry which is preliminary data.</text>
</comment>
<feature type="transmembrane region" description="Helical" evidence="2">
    <location>
        <begin position="46"/>
        <end position="64"/>
    </location>
</feature>
<reference evidence="3 4" key="1">
    <citation type="submission" date="2015-06" db="EMBL/GenBank/DDBJ databases">
        <title>Draft genome of the ant-associated black yeast Phialophora attae CBS 131958.</title>
        <authorList>
            <person name="Moreno L.F."/>
            <person name="Stielow B.J."/>
            <person name="de Hoog S."/>
            <person name="Vicente V.A."/>
            <person name="Weiss V.A."/>
            <person name="de Vries M."/>
            <person name="Cruz L.M."/>
            <person name="Souza E.M."/>
        </authorList>
    </citation>
    <scope>NUCLEOTIDE SEQUENCE [LARGE SCALE GENOMIC DNA]</scope>
    <source>
        <strain evidence="3 4">CBS 131958</strain>
    </source>
</reference>
<organism evidence="3 4">
    <name type="scientific">Cyphellophora attinorum</name>
    <dbReference type="NCBI Taxonomy" id="1664694"/>
    <lineage>
        <taxon>Eukaryota</taxon>
        <taxon>Fungi</taxon>
        <taxon>Dikarya</taxon>
        <taxon>Ascomycota</taxon>
        <taxon>Pezizomycotina</taxon>
        <taxon>Eurotiomycetes</taxon>
        <taxon>Chaetothyriomycetidae</taxon>
        <taxon>Chaetothyriales</taxon>
        <taxon>Cyphellophoraceae</taxon>
        <taxon>Cyphellophora</taxon>
    </lineage>
</organism>
<feature type="transmembrane region" description="Helical" evidence="2">
    <location>
        <begin position="14"/>
        <end position="34"/>
    </location>
</feature>
<dbReference type="OrthoDB" id="5284712at2759"/>
<evidence type="ECO:0000256" key="2">
    <source>
        <dbReference type="SAM" id="Phobius"/>
    </source>
</evidence>
<feature type="compositionally biased region" description="Gly residues" evidence="1">
    <location>
        <begin position="266"/>
        <end position="285"/>
    </location>
</feature>
<evidence type="ECO:0008006" key="5">
    <source>
        <dbReference type="Google" id="ProtNLM"/>
    </source>
</evidence>
<sequence>MKLQLDAFGQYKNYVHIGQAIILFLAWALTIAVLTKPGDNDGRVGWYFGLCWLTIPILIYLTMVPMWSRARRFANVYAFAALDMISVILWLSAWASTASYVAQGKSEGNAENKDQNKSGCDNFKYGSAGRCQLSTGITILGVFIMLAFIATSWFSFRALMEYKRTGIAPNNGLDNDRKYDFQAQTQGDFDTTMHNNSFDEANAAERQDRQSHSYGGGSGPGRYDGSDDDDAYAPIHQRDPSDMHAQEPLSPLGPQPTAPYGPNSYGTGGGFQDQPTGYGGVGGYR</sequence>
<dbReference type="GeneID" id="28742068"/>
<evidence type="ECO:0000313" key="3">
    <source>
        <dbReference type="EMBL" id="KPI42533.1"/>
    </source>
</evidence>
<dbReference type="VEuPathDB" id="FungiDB:AB675_9636"/>
<name>A0A0N1HDK4_9EURO</name>
<accession>A0A0N1HDK4</accession>
<gene>
    <name evidence="3" type="ORF">AB675_9636</name>
</gene>
<feature type="transmembrane region" description="Helical" evidence="2">
    <location>
        <begin position="133"/>
        <end position="156"/>
    </location>
</feature>
<dbReference type="PANTHER" id="PTHR37451">
    <property type="entry name" value="MARVEL DOMAIN"/>
    <property type="match status" value="1"/>
</dbReference>
<dbReference type="STRING" id="1664694.A0A0N1HDK4"/>
<keyword evidence="4" id="KW-1185">Reference proteome</keyword>
<dbReference type="Proteomes" id="UP000038010">
    <property type="component" value="Unassembled WGS sequence"/>
</dbReference>
<keyword evidence="2" id="KW-0472">Membrane</keyword>
<dbReference type="PANTHER" id="PTHR37451:SF3">
    <property type="entry name" value="MARVEL DOMAIN-CONTAINING PROTEIN"/>
    <property type="match status" value="1"/>
</dbReference>
<keyword evidence="2" id="KW-0812">Transmembrane</keyword>
<protein>
    <recommendedName>
        <fullName evidence="5">MARVEL domain-containing protein</fullName>
    </recommendedName>
</protein>
<proteinExistence type="predicted"/>
<keyword evidence="2" id="KW-1133">Transmembrane helix</keyword>
<dbReference type="EMBL" id="LFJN01000007">
    <property type="protein sequence ID" value="KPI42533.1"/>
    <property type="molecule type" value="Genomic_DNA"/>
</dbReference>